<dbReference type="Gene3D" id="3.10.580.10">
    <property type="entry name" value="CBS-domain"/>
    <property type="match status" value="1"/>
</dbReference>
<protein>
    <submittedName>
        <fullName evidence="4">Metal transporter cnnm-5</fullName>
    </submittedName>
</protein>
<dbReference type="PANTHER" id="PTHR12064">
    <property type="entry name" value="METAL TRANSPORTER CNNM"/>
    <property type="match status" value="1"/>
</dbReference>
<dbReference type="PANTHER" id="PTHR12064:SF97">
    <property type="entry name" value="METAL TRANSPORTER CNNM-5"/>
    <property type="match status" value="1"/>
</dbReference>
<keyword evidence="1" id="KW-0677">Repeat</keyword>
<dbReference type="PROSITE" id="PS51371">
    <property type="entry name" value="CBS"/>
    <property type="match status" value="1"/>
</dbReference>
<feature type="domain" description="CBS" evidence="3">
    <location>
        <begin position="1"/>
        <end position="62"/>
    </location>
</feature>
<keyword evidence="5" id="KW-1185">Reference proteome</keyword>
<comment type="caution">
    <text evidence="4">The sequence shown here is derived from an EMBL/GenBank/DDBJ whole genome shotgun (WGS) entry which is preliminary data.</text>
</comment>
<evidence type="ECO:0000256" key="2">
    <source>
        <dbReference type="PROSITE-ProRule" id="PRU00703"/>
    </source>
</evidence>
<dbReference type="AlphaFoldDB" id="A0A9Q0RHI1"/>
<dbReference type="SUPFAM" id="SSF54631">
    <property type="entry name" value="CBS-domain pair"/>
    <property type="match status" value="1"/>
</dbReference>
<gene>
    <name evidence="4" type="ORF">M0811_14717</name>
</gene>
<dbReference type="GO" id="GO:0010960">
    <property type="term" value="P:magnesium ion homeostasis"/>
    <property type="evidence" value="ECO:0007669"/>
    <property type="project" value="InterPro"/>
</dbReference>
<dbReference type="Proteomes" id="UP001149090">
    <property type="component" value="Unassembled WGS sequence"/>
</dbReference>
<organism evidence="4 5">
    <name type="scientific">Anaeramoeba ignava</name>
    <name type="common">Anaerobic marine amoeba</name>
    <dbReference type="NCBI Taxonomy" id="1746090"/>
    <lineage>
        <taxon>Eukaryota</taxon>
        <taxon>Metamonada</taxon>
        <taxon>Anaeramoebidae</taxon>
        <taxon>Anaeramoeba</taxon>
    </lineage>
</organism>
<accession>A0A9Q0RHI1</accession>
<evidence type="ECO:0000313" key="5">
    <source>
        <dbReference type="Proteomes" id="UP001149090"/>
    </source>
</evidence>
<evidence type="ECO:0000256" key="1">
    <source>
        <dbReference type="ARBA" id="ARBA00022737"/>
    </source>
</evidence>
<dbReference type="EMBL" id="JAPDFW010000045">
    <property type="protein sequence ID" value="KAJ5078764.1"/>
    <property type="molecule type" value="Genomic_DNA"/>
</dbReference>
<evidence type="ECO:0000313" key="4">
    <source>
        <dbReference type="EMBL" id="KAJ5078764.1"/>
    </source>
</evidence>
<dbReference type="InterPro" id="IPR045095">
    <property type="entry name" value="ACDP"/>
</dbReference>
<reference evidence="4" key="1">
    <citation type="submission" date="2022-10" db="EMBL/GenBank/DDBJ databases">
        <title>Novel sulphate-reducing endosymbionts in the free-living metamonad Anaeramoeba.</title>
        <authorList>
            <person name="Jerlstrom-Hultqvist J."/>
            <person name="Cepicka I."/>
            <person name="Gallot-Lavallee L."/>
            <person name="Salas-Leiva D."/>
            <person name="Curtis B.A."/>
            <person name="Zahonova K."/>
            <person name="Pipaliya S."/>
            <person name="Dacks J."/>
            <person name="Roger A.J."/>
        </authorList>
    </citation>
    <scope>NUCLEOTIDE SEQUENCE</scope>
    <source>
        <strain evidence="4">BMAN</strain>
    </source>
</reference>
<proteinExistence type="predicted"/>
<dbReference type="GO" id="GO:0005737">
    <property type="term" value="C:cytoplasm"/>
    <property type="evidence" value="ECO:0007669"/>
    <property type="project" value="TreeGrafter"/>
</dbReference>
<name>A0A9Q0RHI1_ANAIG</name>
<dbReference type="CDD" id="cd04590">
    <property type="entry name" value="CBS_pair_CorC_HlyC_assoc"/>
    <property type="match status" value="1"/>
</dbReference>
<keyword evidence="2" id="KW-0129">CBS domain</keyword>
<dbReference type="GO" id="GO:0030026">
    <property type="term" value="P:intracellular manganese ion homeostasis"/>
    <property type="evidence" value="ECO:0007669"/>
    <property type="project" value="TreeGrafter"/>
</dbReference>
<sequence>MTPIESVFMLNADSVYDESIVLEVLSEGHSRVPVYKDNKHNIIGILLTKRLLNIDLSTQRKVSDLELYKIPRVFDSTPMYDMLRLMQSGKSHMALIVDSEVYETNKKEVVNDQKKDELQVDLEDSTENKTPRNQPQLINEFESVISHDYHSGDDLSSIFNQSDKENMLESSEIDEMEGQKVIGIITLEDIFEELLQKEIVDETDVFVDVHQRVRVVEIFRKLSSSGPKFSHSKRKSSFTIPIAGLGNVNKKELMTNDEKLKLLKSSKKEK</sequence>
<dbReference type="InterPro" id="IPR044751">
    <property type="entry name" value="Ion_transp-like_CBS"/>
</dbReference>
<dbReference type="OrthoDB" id="5353557at2759"/>
<dbReference type="InterPro" id="IPR046342">
    <property type="entry name" value="CBS_dom_sf"/>
</dbReference>
<dbReference type="InterPro" id="IPR000644">
    <property type="entry name" value="CBS_dom"/>
</dbReference>
<evidence type="ECO:0000259" key="3">
    <source>
        <dbReference type="PROSITE" id="PS51371"/>
    </source>
</evidence>